<keyword evidence="6" id="KW-1133">Transmembrane helix</keyword>
<evidence type="ECO:0000256" key="5">
    <source>
        <dbReference type="ARBA" id="ARBA00023098"/>
    </source>
</evidence>
<dbReference type="Pfam" id="PF13193">
    <property type="entry name" value="AMP-binding_C"/>
    <property type="match status" value="1"/>
</dbReference>
<dbReference type="PROSITE" id="PS00455">
    <property type="entry name" value="AMP_BINDING"/>
    <property type="match status" value="1"/>
</dbReference>
<reference evidence="9" key="2">
    <citation type="submission" date="2019-07" db="EMBL/GenBank/DDBJ databases">
        <authorList>
            <person name="Whitman W."/>
            <person name="Huntemann M."/>
            <person name="Clum A."/>
            <person name="Pillay M."/>
            <person name="Palaniappan K."/>
            <person name="Varghese N."/>
            <person name="Mikhailova N."/>
            <person name="Stamatis D."/>
            <person name="Reddy T."/>
            <person name="Daum C."/>
            <person name="Shapiro N."/>
            <person name="Ivanova N."/>
            <person name="Kyrpides N."/>
            <person name="Woyke T."/>
        </authorList>
    </citation>
    <scope>NUCLEOTIDE SEQUENCE</scope>
    <source>
        <strain evidence="9">CGMCC 1.10685</strain>
    </source>
</reference>
<keyword evidence="4" id="KW-0276">Fatty acid metabolism</keyword>
<dbReference type="Proteomes" id="UP000315112">
    <property type="component" value="Unassembled WGS sequence"/>
</dbReference>
<dbReference type="PROSITE" id="PS00012">
    <property type="entry name" value="PHOSPHOPANTETHEINE"/>
    <property type="match status" value="1"/>
</dbReference>
<dbReference type="SUPFAM" id="SSF56801">
    <property type="entry name" value="Acetyl-CoA synthetase-like"/>
    <property type="match status" value="2"/>
</dbReference>
<dbReference type="InterPro" id="IPR036736">
    <property type="entry name" value="ACP-like_sf"/>
</dbReference>
<dbReference type="Proteomes" id="UP000437862">
    <property type="component" value="Chromosome"/>
</dbReference>
<dbReference type="RefSeq" id="WP_145878560.1">
    <property type="nucleotide sequence ID" value="NZ_CP046904.1"/>
</dbReference>
<comment type="similarity">
    <text evidence="1">Belongs to the ATP-dependent AMP-binding enzyme family.</text>
</comment>
<dbReference type="NCBIfam" id="TIGR01733">
    <property type="entry name" value="AA-adenyl-dom"/>
    <property type="match status" value="1"/>
</dbReference>
<gene>
    <name evidence="8" type="ORF">GO485_27395</name>
    <name evidence="9" type="ORF">IP92_04125</name>
</gene>
<dbReference type="OrthoDB" id="5480912at2"/>
<dbReference type="InterPro" id="IPR040097">
    <property type="entry name" value="FAAL/FAAC"/>
</dbReference>
<dbReference type="PROSITE" id="PS50075">
    <property type="entry name" value="CARRIER"/>
    <property type="match status" value="1"/>
</dbReference>
<dbReference type="PANTHER" id="PTHR45527:SF1">
    <property type="entry name" value="FATTY ACID SYNTHASE"/>
    <property type="match status" value="1"/>
</dbReference>
<dbReference type="Pfam" id="PF00550">
    <property type="entry name" value="PP-binding"/>
    <property type="match status" value="1"/>
</dbReference>
<dbReference type="InterPro" id="IPR010071">
    <property type="entry name" value="AA_adenyl_dom"/>
</dbReference>
<dbReference type="InterPro" id="IPR020845">
    <property type="entry name" value="AMP-binding_CS"/>
</dbReference>
<dbReference type="InterPro" id="IPR009081">
    <property type="entry name" value="PP-bd_ACP"/>
</dbReference>
<evidence type="ECO:0000313" key="11">
    <source>
        <dbReference type="Proteomes" id="UP000437862"/>
    </source>
</evidence>
<keyword evidence="2" id="KW-0596">Phosphopantetheine</keyword>
<evidence type="ECO:0000256" key="1">
    <source>
        <dbReference type="ARBA" id="ARBA00006432"/>
    </source>
</evidence>
<dbReference type="Pfam" id="PF00501">
    <property type="entry name" value="AMP-binding"/>
    <property type="match status" value="2"/>
</dbReference>
<dbReference type="SUPFAM" id="SSF47336">
    <property type="entry name" value="ACP-like"/>
    <property type="match status" value="1"/>
</dbReference>
<name>A0A562PL62_9BURK</name>
<dbReference type="InterPro" id="IPR000873">
    <property type="entry name" value="AMP-dep_synth/lig_dom"/>
</dbReference>
<dbReference type="GO" id="GO:0005737">
    <property type="term" value="C:cytoplasm"/>
    <property type="evidence" value="ECO:0007669"/>
    <property type="project" value="TreeGrafter"/>
</dbReference>
<feature type="transmembrane region" description="Helical" evidence="6">
    <location>
        <begin position="67"/>
        <end position="94"/>
    </location>
</feature>
<dbReference type="EMBL" id="VLKW01000008">
    <property type="protein sequence ID" value="TWI44950.1"/>
    <property type="molecule type" value="Genomic_DNA"/>
</dbReference>
<evidence type="ECO:0000313" key="8">
    <source>
        <dbReference type="EMBL" id="QGZ42390.1"/>
    </source>
</evidence>
<dbReference type="Pfam" id="PF23024">
    <property type="entry name" value="AMP-dom_DIP2-like"/>
    <property type="match status" value="1"/>
</dbReference>
<evidence type="ECO:0000256" key="4">
    <source>
        <dbReference type="ARBA" id="ARBA00022832"/>
    </source>
</evidence>
<sequence length="1444" mass="153570">MNIASDLRHLSLIDVLQSRAASAAPAFTFMADGDNVTAALSFSELDRRARHLAAHLQHRARPRDRILLVYPPGIDYIVAFFGCAYAGMIAVPALPPANARTLPRLLAIARDAQPALALAPAALVAKMERMQAAGDGTLGCLDWCAADGLPDAADAWRHPVPRPEDVLFLQYTSGSTGTPKGVMVSHANVLANLALMNGAFPMTSDDTIVSWLPPHHDMGLVSTILLPVCAGSHAVQFPPAAFVAQPLRWLKALSTWRARFSAAPNLAYDLCVERIGAEHKAGLDLSAWAHAINGAEPVRPRSLRRFVEAFAPCGFRAEALRPAYGLAESTLFVSSGRGAATLAVDKAALAAGDIVPATGPQEPIELVPLGSPRAAGYRWSIVDPATRAPLGPGKVGEIWVAGASVAAGYWQRNDAAFGAVTADGKGPWLRTGDAGFEHGGQLYVSGRIKDVMIFGGRNIYPQDVEHTVERVHPAFRQNGCAAFALEDDGPTRLVLLQEVSARRHVDLAHVMDKLRAAVREQHGIARIAAVLLLRVGHIPRTSSGKLARRRCRQLYLDGAFDPLDAWHAGTSDAAPCAPVALTIDADAPCQGKQRHEDVEPEACIGPSVDYPREALLHQLVEAQAAARPLAVAAQYEERTLTYGELNRRANHVAHRLIAQGVGPDDLVALCVERGLKMVIGVLAILKAGAAWVPIDPALPEERIAFMLEDCAPAAVLMRDTLVDDNAWPDENPAVPGLTARHLACVLYSPGATGRPQGVMLQHDGIVNRLLWARDAFDVGRADRVLQQTPFGFGAAVWEIFLPLLAGGRVVLARPDGHQDPEYLARLMTATSITIAHFTPSMLALFLELAGGAPCPALRHVLCGGAPLPGALRQRCAALQPGAAMHNLYGPAEASLDVTAWRCDGGADAEEEQAQEPLGRPIANMRIHLLDGQLRPVPVGATGELHIGGIGVARGYLHRPELTARRFIDSPHGRLFKTGDLGRRRPDGALEYVGRNDAQVTIRGVPIEPAEIEVCLAACPGVRQAVVIAREQAGGGKRLIGYVRADAAVQPQALRARLADQLPDYMVPAALVVLDAFPLTPNGQPDRGRLPDPPRGGGVPFVAPRTETEHTIARLWMDVLHVDEAGIHDDFRAAGGDSLSAARLLTQLRTALPGRQFGLPDLYRAPTIAALAALADGAPPREHALLEALLPAADDTTPTLVCCPYAGAGAAMYRPLADALARAGARVALYAVAVPGNEPGARPGTGAAALDSIEALAGACVRAIQAQVRGPVALYGHCIGSNLALEITHRLELAGRKVHLLAVGGALPATMEDKLLMEQDIWAGVNDADIHALIRSWSGAAEPVRADALAFVIANFKKDARMASRYEYGRGDWTVRAPLHALFGSADPLTPDFETRYLRWLEVADAVHLGVVDGGRHHFVGDQPDAVADILLRALGATVTEGAAP</sequence>
<dbReference type="SUPFAM" id="SSF53474">
    <property type="entry name" value="alpha/beta-Hydrolases"/>
    <property type="match status" value="1"/>
</dbReference>
<dbReference type="FunFam" id="3.40.50.12780:FF:000013">
    <property type="entry name" value="Long-chain-fatty-acid--AMP ligase FadD32"/>
    <property type="match status" value="1"/>
</dbReference>
<proteinExistence type="inferred from homology"/>
<evidence type="ECO:0000259" key="7">
    <source>
        <dbReference type="PROSITE" id="PS50075"/>
    </source>
</evidence>
<evidence type="ECO:0000256" key="3">
    <source>
        <dbReference type="ARBA" id="ARBA00022553"/>
    </source>
</evidence>
<dbReference type="Gene3D" id="3.30.300.30">
    <property type="match status" value="2"/>
</dbReference>
<dbReference type="InterPro" id="IPR045851">
    <property type="entry name" value="AMP-bd_C_sf"/>
</dbReference>
<keyword evidence="3" id="KW-0597">Phosphoprotein</keyword>
<dbReference type="PANTHER" id="PTHR45527">
    <property type="entry name" value="NONRIBOSOMAL PEPTIDE SYNTHETASE"/>
    <property type="match status" value="1"/>
</dbReference>
<dbReference type="GO" id="GO:0043041">
    <property type="term" value="P:amino acid activation for nonribosomal peptide biosynthetic process"/>
    <property type="evidence" value="ECO:0007669"/>
    <property type="project" value="TreeGrafter"/>
</dbReference>
<keyword evidence="6" id="KW-0812">Transmembrane</keyword>
<keyword evidence="5" id="KW-0443">Lipid metabolism</keyword>
<keyword evidence="6" id="KW-0472">Membrane</keyword>
<dbReference type="Gene3D" id="3.40.50.12780">
    <property type="entry name" value="N-terminal domain of ligase-like"/>
    <property type="match status" value="2"/>
</dbReference>
<protein>
    <submittedName>
        <fullName evidence="9">Amino acid adenylation domain-containing protein</fullName>
    </submittedName>
</protein>
<dbReference type="CDD" id="cd05930">
    <property type="entry name" value="A_NRPS"/>
    <property type="match status" value="1"/>
</dbReference>
<dbReference type="GO" id="GO:0006631">
    <property type="term" value="P:fatty acid metabolic process"/>
    <property type="evidence" value="ECO:0007669"/>
    <property type="project" value="UniProtKB-KW"/>
</dbReference>
<dbReference type="Gene3D" id="1.10.1200.10">
    <property type="entry name" value="ACP-like"/>
    <property type="match status" value="1"/>
</dbReference>
<dbReference type="InterPro" id="IPR029058">
    <property type="entry name" value="AB_hydrolase_fold"/>
</dbReference>
<feature type="domain" description="Carrier" evidence="7">
    <location>
        <begin position="1102"/>
        <end position="1178"/>
    </location>
</feature>
<dbReference type="InterPro" id="IPR006162">
    <property type="entry name" value="Ppantetheine_attach_site"/>
</dbReference>
<dbReference type="GO" id="GO:0031177">
    <property type="term" value="F:phosphopantetheine binding"/>
    <property type="evidence" value="ECO:0007669"/>
    <property type="project" value="TreeGrafter"/>
</dbReference>
<dbReference type="GO" id="GO:0071766">
    <property type="term" value="P:Actinobacterium-type cell wall biogenesis"/>
    <property type="evidence" value="ECO:0007669"/>
    <property type="project" value="UniProtKB-ARBA"/>
</dbReference>
<reference evidence="9 10" key="1">
    <citation type="journal article" date="2015" name="Stand. Genomic Sci.">
        <title>Genomic Encyclopedia of Bacterial and Archaeal Type Strains, Phase III: the genomes of soil and plant-associated and newly described type strains.</title>
        <authorList>
            <person name="Whitman W.B."/>
            <person name="Woyke T."/>
            <person name="Klenk H.P."/>
            <person name="Zhou Y."/>
            <person name="Lilburn T.G."/>
            <person name="Beck B.J."/>
            <person name="De Vos P."/>
            <person name="Vandamme P."/>
            <person name="Eisen J.A."/>
            <person name="Garrity G."/>
            <person name="Hugenholtz P."/>
            <person name="Kyrpides N.C."/>
        </authorList>
    </citation>
    <scope>NUCLEOTIDE SEQUENCE [LARGE SCALE GENOMIC DNA]</scope>
    <source>
        <strain evidence="9 10">CGMCC 1.10685</strain>
    </source>
</reference>
<dbReference type="GO" id="GO:0044550">
    <property type="term" value="P:secondary metabolite biosynthetic process"/>
    <property type="evidence" value="ECO:0007669"/>
    <property type="project" value="TreeGrafter"/>
</dbReference>
<accession>A0A562PL62</accession>
<dbReference type="InterPro" id="IPR042099">
    <property type="entry name" value="ANL_N_sf"/>
</dbReference>
<evidence type="ECO:0000256" key="6">
    <source>
        <dbReference type="SAM" id="Phobius"/>
    </source>
</evidence>
<dbReference type="Pfam" id="PF00975">
    <property type="entry name" value="Thioesterase"/>
    <property type="match status" value="1"/>
</dbReference>
<dbReference type="InterPro" id="IPR025110">
    <property type="entry name" value="AMP-bd_C"/>
</dbReference>
<dbReference type="CDD" id="cd05931">
    <property type="entry name" value="FAAL"/>
    <property type="match status" value="1"/>
</dbReference>
<evidence type="ECO:0000313" key="10">
    <source>
        <dbReference type="Proteomes" id="UP000315112"/>
    </source>
</evidence>
<dbReference type="GO" id="GO:0008610">
    <property type="term" value="P:lipid biosynthetic process"/>
    <property type="evidence" value="ECO:0007669"/>
    <property type="project" value="InterPro"/>
</dbReference>
<reference evidence="8 11" key="3">
    <citation type="submission" date="2019-12" db="EMBL/GenBank/DDBJ databases">
        <title>Draft Genome Sequences of Six Type Strains of the Genus Massilia.</title>
        <authorList>
            <person name="Miess H."/>
            <person name="Frediansyah A."/>
            <person name="Goeker M."/>
            <person name="Gross H."/>
        </authorList>
    </citation>
    <scope>NUCLEOTIDE SEQUENCE [LARGE SCALE GENOMIC DNA]</scope>
    <source>
        <strain evidence="8 11">DSM 26639</strain>
    </source>
</reference>
<dbReference type="EMBL" id="CP046904">
    <property type="protein sequence ID" value="QGZ42390.1"/>
    <property type="molecule type" value="Genomic_DNA"/>
</dbReference>
<dbReference type="Gene3D" id="3.40.50.1820">
    <property type="entry name" value="alpha/beta hydrolase"/>
    <property type="match status" value="1"/>
</dbReference>
<keyword evidence="11" id="KW-1185">Reference proteome</keyword>
<organism evidence="9 10">
    <name type="scientific">Pseudoduganella flava</name>
    <dbReference type="NCBI Taxonomy" id="871742"/>
    <lineage>
        <taxon>Bacteria</taxon>
        <taxon>Pseudomonadati</taxon>
        <taxon>Pseudomonadota</taxon>
        <taxon>Betaproteobacteria</taxon>
        <taxon>Burkholderiales</taxon>
        <taxon>Oxalobacteraceae</taxon>
        <taxon>Telluria group</taxon>
        <taxon>Pseudoduganella</taxon>
    </lineage>
</organism>
<evidence type="ECO:0000256" key="2">
    <source>
        <dbReference type="ARBA" id="ARBA00022450"/>
    </source>
</evidence>
<dbReference type="InterPro" id="IPR001031">
    <property type="entry name" value="Thioesterase"/>
</dbReference>
<evidence type="ECO:0000313" key="9">
    <source>
        <dbReference type="EMBL" id="TWI44950.1"/>
    </source>
</evidence>